<dbReference type="AlphaFoldDB" id="A0A9D4I9B8"/>
<keyword evidence="2" id="KW-1185">Reference proteome</keyword>
<organism evidence="1 2">
    <name type="scientific">Dreissena polymorpha</name>
    <name type="common">Zebra mussel</name>
    <name type="synonym">Mytilus polymorpha</name>
    <dbReference type="NCBI Taxonomy" id="45954"/>
    <lineage>
        <taxon>Eukaryota</taxon>
        <taxon>Metazoa</taxon>
        <taxon>Spiralia</taxon>
        <taxon>Lophotrochozoa</taxon>
        <taxon>Mollusca</taxon>
        <taxon>Bivalvia</taxon>
        <taxon>Autobranchia</taxon>
        <taxon>Heteroconchia</taxon>
        <taxon>Euheterodonta</taxon>
        <taxon>Imparidentia</taxon>
        <taxon>Neoheterodontei</taxon>
        <taxon>Myida</taxon>
        <taxon>Dreissenoidea</taxon>
        <taxon>Dreissenidae</taxon>
        <taxon>Dreissena</taxon>
    </lineage>
</organism>
<gene>
    <name evidence="1" type="ORF">DPMN_187745</name>
</gene>
<sequence>MGRCDLQMPSSLKRISLQTGECSSEWLCSLLIKLCALDHHIEYELCNFVVQSRGEDCDANSNIHVSELRSELLACDMSNIKILVKMGARNCLKYSVTQV</sequence>
<dbReference type="EMBL" id="JAIWYP010000010">
    <property type="protein sequence ID" value="KAH3753115.1"/>
    <property type="molecule type" value="Genomic_DNA"/>
</dbReference>
<proteinExistence type="predicted"/>
<evidence type="ECO:0000313" key="2">
    <source>
        <dbReference type="Proteomes" id="UP000828390"/>
    </source>
</evidence>
<protein>
    <submittedName>
        <fullName evidence="1">Uncharacterized protein</fullName>
    </submittedName>
</protein>
<accession>A0A9D4I9B8</accession>
<evidence type="ECO:0000313" key="1">
    <source>
        <dbReference type="EMBL" id="KAH3753115.1"/>
    </source>
</evidence>
<dbReference type="Proteomes" id="UP000828390">
    <property type="component" value="Unassembled WGS sequence"/>
</dbReference>
<reference evidence="1" key="2">
    <citation type="submission" date="2020-11" db="EMBL/GenBank/DDBJ databases">
        <authorList>
            <person name="McCartney M.A."/>
            <person name="Auch B."/>
            <person name="Kono T."/>
            <person name="Mallez S."/>
            <person name="Becker A."/>
            <person name="Gohl D.M."/>
            <person name="Silverstein K.A.T."/>
            <person name="Koren S."/>
            <person name="Bechman K.B."/>
            <person name="Herman A."/>
            <person name="Abrahante J.E."/>
            <person name="Garbe J."/>
        </authorList>
    </citation>
    <scope>NUCLEOTIDE SEQUENCE</scope>
    <source>
        <strain evidence="1">Duluth1</strain>
        <tissue evidence="1">Whole animal</tissue>
    </source>
</reference>
<name>A0A9D4I9B8_DREPO</name>
<comment type="caution">
    <text evidence="1">The sequence shown here is derived from an EMBL/GenBank/DDBJ whole genome shotgun (WGS) entry which is preliminary data.</text>
</comment>
<reference evidence="1" key="1">
    <citation type="journal article" date="2019" name="bioRxiv">
        <title>The Genome of the Zebra Mussel, Dreissena polymorpha: A Resource for Invasive Species Research.</title>
        <authorList>
            <person name="McCartney M.A."/>
            <person name="Auch B."/>
            <person name="Kono T."/>
            <person name="Mallez S."/>
            <person name="Zhang Y."/>
            <person name="Obille A."/>
            <person name="Becker A."/>
            <person name="Abrahante J.E."/>
            <person name="Garbe J."/>
            <person name="Badalamenti J.P."/>
            <person name="Herman A."/>
            <person name="Mangelson H."/>
            <person name="Liachko I."/>
            <person name="Sullivan S."/>
            <person name="Sone E.D."/>
            <person name="Koren S."/>
            <person name="Silverstein K.A.T."/>
            <person name="Beckman K.B."/>
            <person name="Gohl D.M."/>
        </authorList>
    </citation>
    <scope>NUCLEOTIDE SEQUENCE</scope>
    <source>
        <strain evidence="1">Duluth1</strain>
        <tissue evidence="1">Whole animal</tissue>
    </source>
</reference>